<dbReference type="Proteomes" id="UP000530928">
    <property type="component" value="Unassembled WGS sequence"/>
</dbReference>
<dbReference type="EMBL" id="JACDUR010000010">
    <property type="protein sequence ID" value="MBA2896998.1"/>
    <property type="molecule type" value="Genomic_DNA"/>
</dbReference>
<feature type="compositionally biased region" description="Pro residues" evidence="1">
    <location>
        <begin position="55"/>
        <end position="64"/>
    </location>
</feature>
<organism evidence="2 3">
    <name type="scientific">Nonomuraea soli</name>
    <dbReference type="NCBI Taxonomy" id="1032476"/>
    <lineage>
        <taxon>Bacteria</taxon>
        <taxon>Bacillati</taxon>
        <taxon>Actinomycetota</taxon>
        <taxon>Actinomycetes</taxon>
        <taxon>Streptosporangiales</taxon>
        <taxon>Streptosporangiaceae</taxon>
        <taxon>Nonomuraea</taxon>
    </lineage>
</organism>
<evidence type="ECO:0000313" key="3">
    <source>
        <dbReference type="Proteomes" id="UP000530928"/>
    </source>
</evidence>
<keyword evidence="3" id="KW-1185">Reference proteome</keyword>
<protein>
    <submittedName>
        <fullName evidence="2">Uncharacterized protein</fullName>
    </submittedName>
</protein>
<proteinExistence type="predicted"/>
<accession>A0A7W0CTD9</accession>
<feature type="compositionally biased region" description="Low complexity" evidence="1">
    <location>
        <begin position="29"/>
        <end position="40"/>
    </location>
</feature>
<comment type="caution">
    <text evidence="2">The sequence shown here is derived from an EMBL/GenBank/DDBJ whole genome shotgun (WGS) entry which is preliminary data.</text>
</comment>
<name>A0A7W0CTD9_9ACTN</name>
<dbReference type="RefSeq" id="WP_181615724.1">
    <property type="nucleotide sequence ID" value="NZ_BAABAM010000010.1"/>
</dbReference>
<evidence type="ECO:0000256" key="1">
    <source>
        <dbReference type="SAM" id="MobiDB-lite"/>
    </source>
</evidence>
<evidence type="ECO:0000313" key="2">
    <source>
        <dbReference type="EMBL" id="MBA2896998.1"/>
    </source>
</evidence>
<reference evidence="2 3" key="1">
    <citation type="submission" date="2020-07" db="EMBL/GenBank/DDBJ databases">
        <title>Genomic Encyclopedia of Type Strains, Phase IV (KMG-IV): sequencing the most valuable type-strain genomes for metagenomic binning, comparative biology and taxonomic classification.</title>
        <authorList>
            <person name="Goeker M."/>
        </authorList>
    </citation>
    <scope>NUCLEOTIDE SEQUENCE [LARGE SCALE GENOMIC DNA]</scope>
    <source>
        <strain evidence="2 3">DSM 45533</strain>
    </source>
</reference>
<gene>
    <name evidence="2" type="ORF">HNR30_008394</name>
</gene>
<sequence>MNDPGQNWFTPAGEGQPQQPQQPQPPQQQPQQPHRQAPPQQQRPPQRPQQRPQYPQQPPQPPQRLPQYPQRPSVRPDHQVWPPAGYEPVGSSTQPLPALPSAGPLFQPPHAGQPGQPGQPGPGQPPQPPGQPPTEPAEPTPPKRSRPVLLGIGAVAALVLAVGLPTGDRYLFYKSGQPSDIVHSLKAGASLDFEHVKWSATFGTADAPANRTPDPTRQWMKVVVTRTALDKDGTVLTAVPELAFKDAEGREWVIQMTKDNSPTDAHQVGAPYTIEFMGVVPPQLAKDVRLHLRPNTTYKSDTDVKELFRPATTAEEVEKAKHKDVLVFTQ</sequence>
<dbReference type="AlphaFoldDB" id="A0A7W0CTD9"/>
<feature type="compositionally biased region" description="Pro residues" evidence="1">
    <location>
        <begin position="117"/>
        <end position="142"/>
    </location>
</feature>
<feature type="region of interest" description="Disordered" evidence="1">
    <location>
        <begin position="1"/>
        <end position="146"/>
    </location>
</feature>